<comment type="caution">
    <text evidence="1">The sequence shown here is derived from an EMBL/GenBank/DDBJ whole genome shotgun (WGS) entry which is preliminary data.</text>
</comment>
<keyword evidence="2" id="KW-1185">Reference proteome</keyword>
<dbReference type="EMBL" id="CATQJA010002664">
    <property type="protein sequence ID" value="CAJ0582503.1"/>
    <property type="molecule type" value="Genomic_DNA"/>
</dbReference>
<name>A0AA36D7F6_9BILA</name>
<sequence length="75" mass="8580">MLWLSTARDPNPLAMLQMQSGLRENGVWTGHVLFEARDDPCKEKTVLFRTTAAGPQLYSIHGFPLVSCKRVFWMQ</sequence>
<evidence type="ECO:0000313" key="2">
    <source>
        <dbReference type="Proteomes" id="UP001177023"/>
    </source>
</evidence>
<feature type="non-terminal residue" evidence="1">
    <location>
        <position position="75"/>
    </location>
</feature>
<proteinExistence type="predicted"/>
<gene>
    <name evidence="1" type="ORF">MSPICULIGERA_LOCUS20633</name>
</gene>
<organism evidence="1 2">
    <name type="scientific">Mesorhabditis spiculigera</name>
    <dbReference type="NCBI Taxonomy" id="96644"/>
    <lineage>
        <taxon>Eukaryota</taxon>
        <taxon>Metazoa</taxon>
        <taxon>Ecdysozoa</taxon>
        <taxon>Nematoda</taxon>
        <taxon>Chromadorea</taxon>
        <taxon>Rhabditida</taxon>
        <taxon>Rhabditina</taxon>
        <taxon>Rhabditomorpha</taxon>
        <taxon>Rhabditoidea</taxon>
        <taxon>Rhabditidae</taxon>
        <taxon>Mesorhabditinae</taxon>
        <taxon>Mesorhabditis</taxon>
    </lineage>
</organism>
<dbReference type="AlphaFoldDB" id="A0AA36D7F6"/>
<dbReference type="Proteomes" id="UP001177023">
    <property type="component" value="Unassembled WGS sequence"/>
</dbReference>
<reference evidence="1" key="1">
    <citation type="submission" date="2023-06" db="EMBL/GenBank/DDBJ databases">
        <authorList>
            <person name="Delattre M."/>
        </authorList>
    </citation>
    <scope>NUCLEOTIDE SEQUENCE</scope>
    <source>
        <strain evidence="1">AF72</strain>
    </source>
</reference>
<evidence type="ECO:0000313" key="1">
    <source>
        <dbReference type="EMBL" id="CAJ0582503.1"/>
    </source>
</evidence>
<accession>A0AA36D7F6</accession>
<protein>
    <submittedName>
        <fullName evidence="1">Uncharacterized protein</fullName>
    </submittedName>
</protein>